<gene>
    <name evidence="2" type="ORF">QWZ18_12580</name>
</gene>
<comment type="caution">
    <text evidence="2">The sequence shown here is derived from an EMBL/GenBank/DDBJ whole genome shotgun (WGS) entry which is preliminary data.</text>
</comment>
<dbReference type="Proteomes" id="UP001244297">
    <property type="component" value="Unassembled WGS sequence"/>
</dbReference>
<organism evidence="2 3">
    <name type="scientific">Methylobacterium longum</name>
    <dbReference type="NCBI Taxonomy" id="767694"/>
    <lineage>
        <taxon>Bacteria</taxon>
        <taxon>Pseudomonadati</taxon>
        <taxon>Pseudomonadota</taxon>
        <taxon>Alphaproteobacteria</taxon>
        <taxon>Hyphomicrobiales</taxon>
        <taxon>Methylobacteriaceae</taxon>
        <taxon>Methylobacterium</taxon>
    </lineage>
</organism>
<keyword evidence="3" id="KW-1185">Reference proteome</keyword>
<accession>A0ABT8AQ98</accession>
<evidence type="ECO:0000256" key="1">
    <source>
        <dbReference type="SAM" id="MobiDB-lite"/>
    </source>
</evidence>
<feature type="region of interest" description="Disordered" evidence="1">
    <location>
        <begin position="106"/>
        <end position="126"/>
    </location>
</feature>
<evidence type="ECO:0000313" key="2">
    <source>
        <dbReference type="EMBL" id="MDN3571453.1"/>
    </source>
</evidence>
<reference evidence="3" key="1">
    <citation type="journal article" date="2019" name="Int. J. Syst. Evol. Microbiol.">
        <title>The Global Catalogue of Microorganisms (GCM) 10K type strain sequencing project: providing services to taxonomists for standard genome sequencing and annotation.</title>
        <authorList>
            <consortium name="The Broad Institute Genomics Platform"/>
            <consortium name="The Broad Institute Genome Sequencing Center for Infectious Disease"/>
            <person name="Wu L."/>
            <person name="Ma J."/>
        </authorList>
    </citation>
    <scope>NUCLEOTIDE SEQUENCE [LARGE SCALE GENOMIC DNA]</scope>
    <source>
        <strain evidence="3">CECT 7806</strain>
    </source>
</reference>
<proteinExistence type="predicted"/>
<dbReference type="EMBL" id="JAUFPT010000037">
    <property type="protein sequence ID" value="MDN3571453.1"/>
    <property type="molecule type" value="Genomic_DNA"/>
</dbReference>
<sequence length="126" mass="13895">MMGAPCTPSAQPDIFAVIGADLRFFARRPNQDYRLRLAAPCEIEEARAKLNMVSPPPGARAFVGVHRVGRGGLQRVVGFAIDAGEVDFDKVSSRFAYLRLQRQDVTRHPDPGSLWRADPHALGGRR</sequence>
<name>A0ABT8AQ98_9HYPH</name>
<dbReference type="RefSeq" id="WP_290355792.1">
    <property type="nucleotide sequence ID" value="NZ_JAUFPT010000037.1"/>
</dbReference>
<evidence type="ECO:0000313" key="3">
    <source>
        <dbReference type="Proteomes" id="UP001244297"/>
    </source>
</evidence>
<protein>
    <submittedName>
        <fullName evidence="2">Uncharacterized protein</fullName>
    </submittedName>
</protein>